<gene>
    <name evidence="8" type="ORF">BDZ94DRAFT_1169921</name>
</gene>
<comment type="similarity">
    <text evidence="1">Belongs to the TMEM53 family.</text>
</comment>
<evidence type="ECO:0000256" key="4">
    <source>
        <dbReference type="ARBA" id="ARBA00023136"/>
    </source>
</evidence>
<keyword evidence="3 7" id="KW-1133">Transmembrane helix</keyword>
<dbReference type="InterPro" id="IPR008547">
    <property type="entry name" value="DUF829_TMEM53"/>
</dbReference>
<keyword evidence="2 7" id="KW-0812">Transmembrane</keyword>
<evidence type="ECO:0000256" key="6">
    <source>
        <dbReference type="ARBA" id="ARBA00034303"/>
    </source>
</evidence>
<name>A0A9P5Y353_9AGAR</name>
<comment type="caution">
    <text evidence="8">The sequence shown here is derived from an EMBL/GenBank/DDBJ whole genome shotgun (WGS) entry which is preliminary data.</text>
</comment>
<feature type="transmembrane region" description="Helical" evidence="7">
    <location>
        <begin position="190"/>
        <end position="207"/>
    </location>
</feature>
<organism evidence="8 9">
    <name type="scientific">Collybia nuda</name>
    <dbReference type="NCBI Taxonomy" id="64659"/>
    <lineage>
        <taxon>Eukaryota</taxon>
        <taxon>Fungi</taxon>
        <taxon>Dikarya</taxon>
        <taxon>Basidiomycota</taxon>
        <taxon>Agaricomycotina</taxon>
        <taxon>Agaricomycetes</taxon>
        <taxon>Agaricomycetidae</taxon>
        <taxon>Agaricales</taxon>
        <taxon>Tricholomatineae</taxon>
        <taxon>Clitocybaceae</taxon>
        <taxon>Collybia</taxon>
    </lineage>
</organism>
<protein>
    <recommendedName>
        <fullName evidence="10">Transmembrane protein 53</fullName>
    </recommendedName>
</protein>
<dbReference type="PANTHER" id="PTHR12265">
    <property type="entry name" value="TRANSMEMBRANE PROTEIN 53"/>
    <property type="match status" value="1"/>
</dbReference>
<evidence type="ECO:0000256" key="1">
    <source>
        <dbReference type="ARBA" id="ARBA00007387"/>
    </source>
</evidence>
<evidence type="ECO:0000313" key="9">
    <source>
        <dbReference type="Proteomes" id="UP000807353"/>
    </source>
</evidence>
<dbReference type="Proteomes" id="UP000807353">
    <property type="component" value="Unassembled WGS sequence"/>
</dbReference>
<dbReference type="Pfam" id="PF05705">
    <property type="entry name" value="DUF829"/>
    <property type="match status" value="1"/>
</dbReference>
<keyword evidence="5" id="KW-0539">Nucleus</keyword>
<dbReference type="AlphaFoldDB" id="A0A9P5Y353"/>
<dbReference type="InterPro" id="IPR029058">
    <property type="entry name" value="AB_hydrolase_fold"/>
</dbReference>
<evidence type="ECO:0000313" key="8">
    <source>
        <dbReference type="EMBL" id="KAF9460355.1"/>
    </source>
</evidence>
<dbReference type="GO" id="GO:0005640">
    <property type="term" value="C:nuclear outer membrane"/>
    <property type="evidence" value="ECO:0007669"/>
    <property type="project" value="UniProtKB-SubCell"/>
</dbReference>
<accession>A0A9P5Y353</accession>
<reference evidence="8" key="1">
    <citation type="submission" date="2020-11" db="EMBL/GenBank/DDBJ databases">
        <authorList>
            <consortium name="DOE Joint Genome Institute"/>
            <person name="Ahrendt S."/>
            <person name="Riley R."/>
            <person name="Andreopoulos W."/>
            <person name="Labutti K."/>
            <person name="Pangilinan J."/>
            <person name="Ruiz-Duenas F.J."/>
            <person name="Barrasa J.M."/>
            <person name="Sanchez-Garcia M."/>
            <person name="Camarero S."/>
            <person name="Miyauchi S."/>
            <person name="Serrano A."/>
            <person name="Linde D."/>
            <person name="Babiker R."/>
            <person name="Drula E."/>
            <person name="Ayuso-Fernandez I."/>
            <person name="Pacheco R."/>
            <person name="Padilla G."/>
            <person name="Ferreira P."/>
            <person name="Barriuso J."/>
            <person name="Kellner H."/>
            <person name="Castanera R."/>
            <person name="Alfaro M."/>
            <person name="Ramirez L."/>
            <person name="Pisabarro A.G."/>
            <person name="Kuo A."/>
            <person name="Tritt A."/>
            <person name="Lipzen A."/>
            <person name="He G."/>
            <person name="Yan M."/>
            <person name="Ng V."/>
            <person name="Cullen D."/>
            <person name="Martin F."/>
            <person name="Rosso M.-N."/>
            <person name="Henrissat B."/>
            <person name="Hibbett D."/>
            <person name="Martinez A.T."/>
            <person name="Grigoriev I.V."/>
        </authorList>
    </citation>
    <scope>NUCLEOTIDE SEQUENCE</scope>
    <source>
        <strain evidence="8">CBS 247.69</strain>
    </source>
</reference>
<dbReference type="EMBL" id="MU150300">
    <property type="protein sequence ID" value="KAF9460355.1"/>
    <property type="molecule type" value="Genomic_DNA"/>
</dbReference>
<evidence type="ECO:0000256" key="3">
    <source>
        <dbReference type="ARBA" id="ARBA00022989"/>
    </source>
</evidence>
<keyword evidence="9" id="KW-1185">Reference proteome</keyword>
<proteinExistence type="inferred from homology"/>
<dbReference type="PANTHER" id="PTHR12265:SF30">
    <property type="entry name" value="TRANSMEMBRANE PROTEIN 53"/>
    <property type="match status" value="1"/>
</dbReference>
<dbReference type="SUPFAM" id="SSF53474">
    <property type="entry name" value="alpha/beta-Hydrolases"/>
    <property type="match status" value="1"/>
</dbReference>
<dbReference type="Gene3D" id="3.40.50.1820">
    <property type="entry name" value="alpha/beta hydrolase"/>
    <property type="match status" value="1"/>
</dbReference>
<evidence type="ECO:0008006" key="10">
    <source>
        <dbReference type="Google" id="ProtNLM"/>
    </source>
</evidence>
<comment type="subcellular location">
    <subcellularLocation>
        <location evidence="6">Nucleus outer membrane</location>
        <topology evidence="6">Single-pass membrane protein</topology>
    </subcellularLocation>
</comment>
<evidence type="ECO:0000256" key="2">
    <source>
        <dbReference type="ARBA" id="ARBA00022692"/>
    </source>
</evidence>
<keyword evidence="4 7" id="KW-0472">Membrane</keyword>
<evidence type="ECO:0000256" key="7">
    <source>
        <dbReference type="SAM" id="Phobius"/>
    </source>
</evidence>
<sequence length="313" mass="35109">MSVGDQKDGIPRYTGIGKGLYLSLAQSSESGRNTESQEQPTPTLILIFGWMGAKLPHLRKYTAVYEERFPGATKILIQCEASFFWSRESTRQANLAPVVEVLRSLGYISPRPQVDSGTSSMSLLGPRVLVHAFSNGGCSQLLCLGRILEKKMAKTTPSPALASAIIFDSCPGIGNLESSKRAFTGLIRNPIIRAIGNFIMTVIYIYSKLMKRLFAKKDMAQVLRAALHNPRLLPWVCKYTPRLYIYSRKDELVPFTEVEKHAQEAEVAGFNVMQEKFEDTAHVAHARTEPERYWGAVDRVWFEACKKEEARSE</sequence>
<evidence type="ECO:0000256" key="5">
    <source>
        <dbReference type="ARBA" id="ARBA00023242"/>
    </source>
</evidence>
<dbReference type="OrthoDB" id="77878at2759"/>